<dbReference type="InterPro" id="IPR001977">
    <property type="entry name" value="Depp_CoAkinase"/>
</dbReference>
<dbReference type="GO" id="GO:0005524">
    <property type="term" value="F:ATP binding"/>
    <property type="evidence" value="ECO:0007669"/>
    <property type="project" value="UniProtKB-UniRule"/>
</dbReference>
<keyword evidence="3 5" id="KW-0418">Kinase</keyword>
<evidence type="ECO:0000256" key="3">
    <source>
        <dbReference type="HAMAP-Rule" id="MF_00376"/>
    </source>
</evidence>
<dbReference type="GO" id="GO:0015937">
    <property type="term" value="P:coenzyme A biosynthetic process"/>
    <property type="evidence" value="ECO:0007669"/>
    <property type="project" value="UniProtKB-UniRule"/>
</dbReference>
<dbReference type="PANTHER" id="PTHR10695:SF46">
    <property type="entry name" value="BIFUNCTIONAL COENZYME A SYNTHASE-RELATED"/>
    <property type="match status" value="1"/>
</dbReference>
<dbReference type="CDD" id="cd02022">
    <property type="entry name" value="DPCK"/>
    <property type="match status" value="1"/>
</dbReference>
<comment type="subcellular location">
    <subcellularLocation>
        <location evidence="3">Cytoplasm</location>
    </subcellularLocation>
</comment>
<organism evidence="5">
    <name type="scientific">uncultured Mycobacteriales bacterium</name>
    <dbReference type="NCBI Taxonomy" id="581187"/>
    <lineage>
        <taxon>Bacteria</taxon>
        <taxon>Bacillati</taxon>
        <taxon>Actinomycetota</taxon>
        <taxon>Actinomycetes</taxon>
        <taxon>Mycobacteriales</taxon>
        <taxon>environmental samples</taxon>
    </lineage>
</organism>
<evidence type="ECO:0000256" key="1">
    <source>
        <dbReference type="ARBA" id="ARBA00022741"/>
    </source>
</evidence>
<sequence>MRIGLTGGIGSGKSTAARRFAELGALVVDSDRIAREVVEPGTPGLAAVVEAFGPRVLGPDGRLDRPALGKLVFADEAARTRLNGILHPLIRARVVEIVAAAPAGTVVVQDVPLLVETGQAGSFDLVVVVEAPPEVRIERLGRDRGMPAEEARARMASQATDAERRAVADVVLVNDGSPEDLRDRVDRLWAERVPVPPG</sequence>
<proteinExistence type="inferred from homology"/>
<dbReference type="SUPFAM" id="SSF52540">
    <property type="entry name" value="P-loop containing nucleoside triphosphate hydrolases"/>
    <property type="match status" value="1"/>
</dbReference>
<comment type="similarity">
    <text evidence="3">Belongs to the CoaE family.</text>
</comment>
<comment type="pathway">
    <text evidence="3">Cofactor biosynthesis; coenzyme A biosynthesis; CoA from (R)-pantothenate: step 5/5.</text>
</comment>
<dbReference type="NCBIfam" id="NF002879">
    <property type="entry name" value="PRK03333.1"/>
    <property type="match status" value="1"/>
</dbReference>
<dbReference type="EC" id="2.7.1.24" evidence="3 4"/>
<dbReference type="Gene3D" id="3.40.50.300">
    <property type="entry name" value="P-loop containing nucleotide triphosphate hydrolases"/>
    <property type="match status" value="1"/>
</dbReference>
<name>A0A6J4JYW6_9ACTN</name>
<keyword evidence="1 3" id="KW-0547">Nucleotide-binding</keyword>
<dbReference type="PROSITE" id="PS51219">
    <property type="entry name" value="DPCK"/>
    <property type="match status" value="1"/>
</dbReference>
<dbReference type="NCBIfam" id="TIGR00152">
    <property type="entry name" value="dephospho-CoA kinase"/>
    <property type="match status" value="1"/>
</dbReference>
<keyword evidence="3 5" id="KW-0808">Transferase</keyword>
<dbReference type="InterPro" id="IPR027417">
    <property type="entry name" value="P-loop_NTPase"/>
</dbReference>
<dbReference type="Pfam" id="PF01121">
    <property type="entry name" value="CoaE"/>
    <property type="match status" value="1"/>
</dbReference>
<comment type="function">
    <text evidence="3">Catalyzes the phosphorylation of the 3'-hydroxyl group of dephosphocoenzyme A to form coenzyme A.</text>
</comment>
<dbReference type="UniPathway" id="UPA00241">
    <property type="reaction ID" value="UER00356"/>
</dbReference>
<dbReference type="PANTHER" id="PTHR10695">
    <property type="entry name" value="DEPHOSPHO-COA KINASE-RELATED"/>
    <property type="match status" value="1"/>
</dbReference>
<evidence type="ECO:0000256" key="4">
    <source>
        <dbReference type="NCBIfam" id="TIGR00152"/>
    </source>
</evidence>
<feature type="binding site" evidence="3">
    <location>
        <begin position="10"/>
        <end position="15"/>
    </location>
    <ligand>
        <name>ATP</name>
        <dbReference type="ChEBI" id="CHEBI:30616"/>
    </ligand>
</feature>
<reference evidence="5" key="1">
    <citation type="submission" date="2020-02" db="EMBL/GenBank/DDBJ databases">
        <authorList>
            <person name="Meier V. D."/>
        </authorList>
    </citation>
    <scope>NUCLEOTIDE SEQUENCE</scope>
    <source>
        <strain evidence="5">AVDCRST_MAG41</strain>
    </source>
</reference>
<dbReference type="HAMAP" id="MF_00376">
    <property type="entry name" value="Dephospho_CoA_kinase"/>
    <property type="match status" value="1"/>
</dbReference>
<protein>
    <recommendedName>
        <fullName evidence="3 4">Dephospho-CoA kinase</fullName>
        <ecNumber evidence="3 4">2.7.1.24</ecNumber>
    </recommendedName>
    <alternativeName>
        <fullName evidence="3">Dephosphocoenzyme A kinase</fullName>
    </alternativeName>
</protein>
<keyword evidence="3" id="KW-0963">Cytoplasm</keyword>
<keyword evidence="2 3" id="KW-0067">ATP-binding</keyword>
<gene>
    <name evidence="3" type="primary">coaE</name>
    <name evidence="5" type="ORF">AVDCRST_MAG41-4343</name>
</gene>
<comment type="catalytic activity">
    <reaction evidence="3">
        <text>3'-dephospho-CoA + ATP = ADP + CoA + H(+)</text>
        <dbReference type="Rhea" id="RHEA:18245"/>
        <dbReference type="ChEBI" id="CHEBI:15378"/>
        <dbReference type="ChEBI" id="CHEBI:30616"/>
        <dbReference type="ChEBI" id="CHEBI:57287"/>
        <dbReference type="ChEBI" id="CHEBI:57328"/>
        <dbReference type="ChEBI" id="CHEBI:456216"/>
        <dbReference type="EC" id="2.7.1.24"/>
    </reaction>
</comment>
<dbReference type="AlphaFoldDB" id="A0A6J4JYW6"/>
<keyword evidence="3" id="KW-0173">Coenzyme A biosynthesis</keyword>
<evidence type="ECO:0000256" key="2">
    <source>
        <dbReference type="ARBA" id="ARBA00022840"/>
    </source>
</evidence>
<evidence type="ECO:0000313" key="5">
    <source>
        <dbReference type="EMBL" id="CAA9290883.1"/>
    </source>
</evidence>
<dbReference type="GO" id="GO:0005737">
    <property type="term" value="C:cytoplasm"/>
    <property type="evidence" value="ECO:0007669"/>
    <property type="project" value="UniProtKB-SubCell"/>
</dbReference>
<dbReference type="GO" id="GO:0004140">
    <property type="term" value="F:dephospho-CoA kinase activity"/>
    <property type="evidence" value="ECO:0007669"/>
    <property type="project" value="UniProtKB-UniRule"/>
</dbReference>
<accession>A0A6J4JYW6</accession>
<dbReference type="EMBL" id="CADCTP010000418">
    <property type="protein sequence ID" value="CAA9290883.1"/>
    <property type="molecule type" value="Genomic_DNA"/>
</dbReference>